<dbReference type="InterPro" id="IPR000794">
    <property type="entry name" value="Beta-ketoacyl_synthase"/>
</dbReference>
<reference evidence="5 6" key="1">
    <citation type="submission" date="2018-07" db="EMBL/GenBank/DDBJ databases">
        <title>Dyadobacter roseus sp. nov., isolated from rose rhizosphere soil.</title>
        <authorList>
            <person name="Chen L."/>
        </authorList>
    </citation>
    <scope>NUCLEOTIDE SEQUENCE [LARGE SCALE GENOMIC DNA]</scope>
    <source>
        <strain evidence="5 6">RS19</strain>
    </source>
</reference>
<dbReference type="InterPro" id="IPR020841">
    <property type="entry name" value="PKS_Beta-ketoAc_synthase_dom"/>
</dbReference>
<proteinExistence type="inferred from homology"/>
<dbReference type="Pfam" id="PF02801">
    <property type="entry name" value="Ketoacyl-synt_C"/>
    <property type="match status" value="1"/>
</dbReference>
<dbReference type="Pfam" id="PF00109">
    <property type="entry name" value="ketoacyl-synt"/>
    <property type="match status" value="1"/>
</dbReference>
<evidence type="ECO:0000259" key="4">
    <source>
        <dbReference type="PROSITE" id="PS52004"/>
    </source>
</evidence>
<dbReference type="SMART" id="SM00825">
    <property type="entry name" value="PKS_KS"/>
    <property type="match status" value="1"/>
</dbReference>
<dbReference type="GO" id="GO:0005829">
    <property type="term" value="C:cytosol"/>
    <property type="evidence" value="ECO:0007669"/>
    <property type="project" value="TreeGrafter"/>
</dbReference>
<dbReference type="RefSeq" id="WP_115832250.1">
    <property type="nucleotide sequence ID" value="NZ_QNUL01000015.1"/>
</dbReference>
<organism evidence="5 6">
    <name type="scientific">Dyadobacter luteus</name>
    <dbReference type="NCBI Taxonomy" id="2259619"/>
    <lineage>
        <taxon>Bacteria</taxon>
        <taxon>Pseudomonadati</taxon>
        <taxon>Bacteroidota</taxon>
        <taxon>Cytophagia</taxon>
        <taxon>Cytophagales</taxon>
        <taxon>Spirosomataceae</taxon>
        <taxon>Dyadobacter</taxon>
    </lineage>
</organism>
<dbReference type="PROSITE" id="PS52004">
    <property type="entry name" value="KS3_2"/>
    <property type="match status" value="1"/>
</dbReference>
<evidence type="ECO:0000313" key="6">
    <source>
        <dbReference type="Proteomes" id="UP000256373"/>
    </source>
</evidence>
<dbReference type="Proteomes" id="UP000256373">
    <property type="component" value="Unassembled WGS sequence"/>
</dbReference>
<dbReference type="OrthoDB" id="9808669at2"/>
<dbReference type="PANTHER" id="PTHR11712:SF336">
    <property type="entry name" value="3-OXOACYL-[ACYL-CARRIER-PROTEIN] SYNTHASE, MITOCHONDRIAL"/>
    <property type="match status" value="1"/>
</dbReference>
<feature type="domain" description="Ketosynthase family 3 (KS3)" evidence="4">
    <location>
        <begin position="1"/>
        <end position="394"/>
    </location>
</feature>
<keyword evidence="2 3" id="KW-0808">Transferase</keyword>
<dbReference type="InterPro" id="IPR018201">
    <property type="entry name" value="Ketoacyl_synth_AS"/>
</dbReference>
<comment type="similarity">
    <text evidence="1 3">Belongs to the thiolase-like superfamily. Beta-ketoacyl-ACP synthases family.</text>
</comment>
<dbReference type="AlphaFoldDB" id="A0A3D8Y8C9"/>
<dbReference type="InterPro" id="IPR014030">
    <property type="entry name" value="Ketoacyl_synth_N"/>
</dbReference>
<protein>
    <submittedName>
        <fullName evidence="5">Beta-ketoacyl-[acyl-carrier-protein] synthase family protein</fullName>
    </submittedName>
</protein>
<dbReference type="Gene3D" id="3.40.47.10">
    <property type="match status" value="1"/>
</dbReference>
<sequence length="395" mass="41912">MGRVIVTGMGIISAAGNGVAENYDSLRQGKSGVGKATHFESVYTASLPFGEVKQSTERLREKLGFQEEPGYTRTDLLALTAMNEAIREAYLTNDQIRSYDTAFISASTVGGMCLTDQLYQDANLRSGGSEYLESYGCAAHTLRLAQHFGIRGYTNTINTACSSSANAIMLGARLIKSGRVKRAIVGGVDSLAKYTINGFNALKILSDNPSKPFDVDRNGLNLGEAAAYLILESEETAVGKKFLAEIAGYGNANDAHHPSAMSDEAIGAVASMQAALQSAGLRTDEIDYVNAHGTGTPNNDQVELEGLKKLFGKVPLFNSTKPFTGHTLGAAGAVEAVFSILSLQHQTVFSAFNVQNPVDPEYPPVSVLVNSELKNVLSNSFGFGGNCTSLVLGKV</sequence>
<dbReference type="InterPro" id="IPR014031">
    <property type="entry name" value="Ketoacyl_synth_C"/>
</dbReference>
<keyword evidence="6" id="KW-1185">Reference proteome</keyword>
<evidence type="ECO:0000313" key="5">
    <source>
        <dbReference type="EMBL" id="REA59477.1"/>
    </source>
</evidence>
<name>A0A3D8Y8C9_9BACT</name>
<dbReference type="GO" id="GO:0004315">
    <property type="term" value="F:3-oxoacyl-[acyl-carrier-protein] synthase activity"/>
    <property type="evidence" value="ECO:0007669"/>
    <property type="project" value="InterPro"/>
</dbReference>
<dbReference type="CDD" id="cd00834">
    <property type="entry name" value="KAS_I_II"/>
    <property type="match status" value="1"/>
</dbReference>
<evidence type="ECO:0000256" key="1">
    <source>
        <dbReference type="ARBA" id="ARBA00008467"/>
    </source>
</evidence>
<accession>A0A3D8Y8C9</accession>
<dbReference type="InterPro" id="IPR016039">
    <property type="entry name" value="Thiolase-like"/>
</dbReference>
<evidence type="ECO:0000256" key="3">
    <source>
        <dbReference type="RuleBase" id="RU003694"/>
    </source>
</evidence>
<comment type="caution">
    <text evidence="5">The sequence shown here is derived from an EMBL/GenBank/DDBJ whole genome shotgun (WGS) entry which is preliminary data.</text>
</comment>
<dbReference type="PROSITE" id="PS00606">
    <property type="entry name" value="KS3_1"/>
    <property type="match status" value="1"/>
</dbReference>
<gene>
    <name evidence="5" type="ORF">DSL64_17655</name>
</gene>
<evidence type="ECO:0000256" key="2">
    <source>
        <dbReference type="ARBA" id="ARBA00022679"/>
    </source>
</evidence>
<dbReference type="EMBL" id="QNUL01000015">
    <property type="protein sequence ID" value="REA59477.1"/>
    <property type="molecule type" value="Genomic_DNA"/>
</dbReference>
<dbReference type="GO" id="GO:0006633">
    <property type="term" value="P:fatty acid biosynthetic process"/>
    <property type="evidence" value="ECO:0007669"/>
    <property type="project" value="InterPro"/>
</dbReference>
<dbReference type="SUPFAM" id="SSF53901">
    <property type="entry name" value="Thiolase-like"/>
    <property type="match status" value="1"/>
</dbReference>
<dbReference type="PANTHER" id="PTHR11712">
    <property type="entry name" value="POLYKETIDE SYNTHASE-RELATED"/>
    <property type="match status" value="1"/>
</dbReference>